<sequence length="27" mass="3144">MSFTSRTLYISWILYETILSDGDTCVK</sequence>
<proteinExistence type="predicted"/>
<protein>
    <submittedName>
        <fullName evidence="1">Uncharacterized protein</fullName>
    </submittedName>
</protein>
<organism evidence="1">
    <name type="scientific">Lepeophtheirus salmonis</name>
    <name type="common">Salmon louse</name>
    <name type="synonym">Caligus salmonis</name>
    <dbReference type="NCBI Taxonomy" id="72036"/>
    <lineage>
        <taxon>Eukaryota</taxon>
        <taxon>Metazoa</taxon>
        <taxon>Ecdysozoa</taxon>
        <taxon>Arthropoda</taxon>
        <taxon>Crustacea</taxon>
        <taxon>Multicrustacea</taxon>
        <taxon>Hexanauplia</taxon>
        <taxon>Copepoda</taxon>
        <taxon>Siphonostomatoida</taxon>
        <taxon>Caligidae</taxon>
        <taxon>Lepeophtheirus</taxon>
    </lineage>
</organism>
<dbReference type="AlphaFoldDB" id="A0A0K2VD93"/>
<evidence type="ECO:0000313" key="1">
    <source>
        <dbReference type="EMBL" id="CDW48147.1"/>
    </source>
</evidence>
<dbReference type="EMBL" id="HACA01030786">
    <property type="protein sequence ID" value="CDW48147.1"/>
    <property type="molecule type" value="Transcribed_RNA"/>
</dbReference>
<reference evidence="1" key="1">
    <citation type="submission" date="2014-05" db="EMBL/GenBank/DDBJ databases">
        <authorList>
            <person name="Chronopoulou M."/>
        </authorList>
    </citation>
    <scope>NUCLEOTIDE SEQUENCE</scope>
    <source>
        <tissue evidence="1">Whole organism</tissue>
    </source>
</reference>
<name>A0A0K2VD93_LEPSM</name>
<accession>A0A0K2VD93</accession>